<dbReference type="Proteomes" id="UP000057910">
    <property type="component" value="Unassembled WGS sequence"/>
</dbReference>
<dbReference type="EMBL" id="LPAD01000100">
    <property type="protein sequence ID" value="KVN76719.1"/>
    <property type="molecule type" value="Genomic_DNA"/>
</dbReference>
<evidence type="ECO:0000313" key="2">
    <source>
        <dbReference type="Proteomes" id="UP000057910"/>
    </source>
</evidence>
<protein>
    <submittedName>
        <fullName evidence="1">Uncharacterized protein</fullName>
    </submittedName>
</protein>
<accession>A0ABD4DV30</accession>
<organism evidence="1 2">
    <name type="scientific">Burkholderia ubonensis</name>
    <dbReference type="NCBI Taxonomy" id="101571"/>
    <lineage>
        <taxon>Bacteria</taxon>
        <taxon>Pseudomonadati</taxon>
        <taxon>Pseudomonadota</taxon>
        <taxon>Betaproteobacteria</taxon>
        <taxon>Burkholderiales</taxon>
        <taxon>Burkholderiaceae</taxon>
        <taxon>Burkholderia</taxon>
        <taxon>Burkholderia cepacia complex</taxon>
    </lineage>
</organism>
<name>A0ABD4DV30_9BURK</name>
<evidence type="ECO:0000313" key="1">
    <source>
        <dbReference type="EMBL" id="KVN76719.1"/>
    </source>
</evidence>
<sequence length="205" mass="22893">MTDAFQNLMNLRTFPRQVADKHIFYLKNFAAGGPQNGYRAKISATLVNGINEMTVAQSEGGADYFFPYIWEGTGNVAVGPVNGIAEGTIVVTGGMNGCALEVTTRNDQFVFYHDKNGYSMGKVRNAGTTVCRITSRAYWPNEFERIGQRGQMPLVQFICVYRHSCWHVLSFGLYIDNHRNVTGGFEPVGGRYRGHFNDNIKLMQA</sequence>
<dbReference type="RefSeq" id="WP_059821791.1">
    <property type="nucleotide sequence ID" value="NZ_LPAD01000100.1"/>
</dbReference>
<comment type="caution">
    <text evidence="1">The sequence shown here is derived from an EMBL/GenBank/DDBJ whole genome shotgun (WGS) entry which is preliminary data.</text>
</comment>
<reference evidence="1 2" key="1">
    <citation type="submission" date="2015-11" db="EMBL/GenBank/DDBJ databases">
        <title>Expanding the genomic diversity of Burkholderia species for the development of highly accurate diagnostics.</title>
        <authorList>
            <person name="Sahl J."/>
            <person name="Keim P."/>
            <person name="Wagner D."/>
        </authorList>
    </citation>
    <scope>NUCLEOTIDE SEQUENCE [LARGE SCALE GENOMIC DNA]</scope>
    <source>
        <strain evidence="1 2">MSMB1585WGS</strain>
    </source>
</reference>
<gene>
    <name evidence="1" type="ORF">WJ68_25005</name>
</gene>
<dbReference type="AlphaFoldDB" id="A0ABD4DV30"/>
<proteinExistence type="predicted"/>